<organism evidence="1">
    <name type="scientific">Notodromas monacha</name>
    <dbReference type="NCBI Taxonomy" id="399045"/>
    <lineage>
        <taxon>Eukaryota</taxon>
        <taxon>Metazoa</taxon>
        <taxon>Ecdysozoa</taxon>
        <taxon>Arthropoda</taxon>
        <taxon>Crustacea</taxon>
        <taxon>Oligostraca</taxon>
        <taxon>Ostracoda</taxon>
        <taxon>Podocopa</taxon>
        <taxon>Podocopida</taxon>
        <taxon>Cypridocopina</taxon>
        <taxon>Cypridoidea</taxon>
        <taxon>Cyprididae</taxon>
        <taxon>Notodromas</taxon>
    </lineage>
</organism>
<dbReference type="Proteomes" id="UP000678499">
    <property type="component" value="Unassembled WGS sequence"/>
</dbReference>
<protein>
    <submittedName>
        <fullName evidence="1">Uncharacterized protein</fullName>
    </submittedName>
</protein>
<keyword evidence="2" id="KW-1185">Reference proteome</keyword>
<dbReference type="AlphaFoldDB" id="A0A7R9C1L8"/>
<evidence type="ECO:0000313" key="1">
    <source>
        <dbReference type="EMBL" id="CAD7285578.1"/>
    </source>
</evidence>
<dbReference type="EMBL" id="OA899279">
    <property type="protein sequence ID" value="CAD7285578.1"/>
    <property type="molecule type" value="Genomic_DNA"/>
</dbReference>
<proteinExistence type="predicted"/>
<dbReference type="EMBL" id="CAJPEX010017242">
    <property type="protein sequence ID" value="CAG0925730.1"/>
    <property type="molecule type" value="Genomic_DNA"/>
</dbReference>
<dbReference type="OrthoDB" id="10261302at2759"/>
<accession>A0A7R9C1L8</accession>
<sequence length="78" mass="8705">MVPLWKRQMLARKLALQAKVEAGDEFVNVSEVNTKLGFVPDWKQQLLDRTTLSRRVPSTTTGDESAPAHIFHVATKSG</sequence>
<name>A0A7R9C1L8_9CRUS</name>
<reference evidence="1" key="1">
    <citation type="submission" date="2020-11" db="EMBL/GenBank/DDBJ databases">
        <authorList>
            <person name="Tran Van P."/>
        </authorList>
    </citation>
    <scope>NUCLEOTIDE SEQUENCE</scope>
</reference>
<gene>
    <name evidence="1" type="ORF">NMOB1V02_LOCUS13180</name>
</gene>
<evidence type="ECO:0000313" key="2">
    <source>
        <dbReference type="Proteomes" id="UP000678499"/>
    </source>
</evidence>